<comment type="caution">
    <text evidence="2">The sequence shown here is derived from an EMBL/GenBank/DDBJ whole genome shotgun (WGS) entry which is preliminary data.</text>
</comment>
<accession>A0A365HCI6</accession>
<dbReference type="AlphaFoldDB" id="A0A365HCI6"/>
<gene>
    <name evidence="2" type="ORF">DPM19_00835</name>
</gene>
<dbReference type="SUPFAM" id="SSF63380">
    <property type="entry name" value="Riboflavin synthase domain-like"/>
    <property type="match status" value="1"/>
</dbReference>
<dbReference type="GO" id="GO:0016491">
    <property type="term" value="F:oxidoreductase activity"/>
    <property type="evidence" value="ECO:0007669"/>
    <property type="project" value="InterPro"/>
</dbReference>
<dbReference type="Pfam" id="PF04954">
    <property type="entry name" value="SIP"/>
    <property type="match status" value="1"/>
</dbReference>
<dbReference type="InterPro" id="IPR017938">
    <property type="entry name" value="Riboflavin_synthase-like_b-brl"/>
</dbReference>
<dbReference type="InterPro" id="IPR013113">
    <property type="entry name" value="SIP_FAD-bd"/>
</dbReference>
<reference evidence="2 3" key="1">
    <citation type="submission" date="2018-06" db="EMBL/GenBank/DDBJ databases">
        <title>Actinomadura craniellae sp. nov. isolated from marine sponge Craniella sp.</title>
        <authorList>
            <person name="Li L."/>
            <person name="Xu Q.H."/>
            <person name="Lin H.W."/>
            <person name="Lu Y.H."/>
        </authorList>
    </citation>
    <scope>NUCLEOTIDE SEQUENCE [LARGE SCALE GENOMIC DNA]</scope>
    <source>
        <strain evidence="2 3">LHW63021</strain>
    </source>
</reference>
<sequence length="293" mass="32632">MNREKLPRFTGPNRTGELQFNYMDRLVVRDLEVARAEDITPRYRRIVLVGDCLAEGFPLAPFAPDHVRVFFPHPETGELVSPREQPDGRWVNVGGDGDPIHRDYTVRAWDPEARELSLDFVLHGHGFASVWASKASAGDRLVVNGPSANWLLPQNYPRYLALGDETALPAIARIIAEAPAEAHVTALVEIPDAGERQQLTGAAEVDLRWVHRDSAPVAEGHLSALETALRAWRPPADPGTLFVFAAGETESMKPIRRYLRREVGLTKDQVVVDGYWRRGVGGFDHHDADIDDN</sequence>
<protein>
    <submittedName>
        <fullName evidence="2">Siderophore-interacting protein</fullName>
    </submittedName>
</protein>
<dbReference type="Proteomes" id="UP000251891">
    <property type="component" value="Unassembled WGS sequence"/>
</dbReference>
<evidence type="ECO:0000313" key="3">
    <source>
        <dbReference type="Proteomes" id="UP000251891"/>
    </source>
</evidence>
<keyword evidence="3" id="KW-1185">Reference proteome</keyword>
<dbReference type="InterPro" id="IPR039374">
    <property type="entry name" value="SIP_fam"/>
</dbReference>
<dbReference type="CDD" id="cd06193">
    <property type="entry name" value="siderophore_interacting"/>
    <property type="match status" value="1"/>
</dbReference>
<dbReference type="InterPro" id="IPR007037">
    <property type="entry name" value="SIP_rossman_dom"/>
</dbReference>
<organism evidence="2 3">
    <name type="scientific">Actinomadura craniellae</name>
    <dbReference type="NCBI Taxonomy" id="2231787"/>
    <lineage>
        <taxon>Bacteria</taxon>
        <taxon>Bacillati</taxon>
        <taxon>Actinomycetota</taxon>
        <taxon>Actinomycetes</taxon>
        <taxon>Streptosporangiales</taxon>
        <taxon>Thermomonosporaceae</taxon>
        <taxon>Actinomadura</taxon>
    </lineage>
</organism>
<dbReference type="Pfam" id="PF08021">
    <property type="entry name" value="FAD_binding_9"/>
    <property type="match status" value="1"/>
</dbReference>
<dbReference type="InterPro" id="IPR039261">
    <property type="entry name" value="FNR_nucleotide-bd"/>
</dbReference>
<name>A0A365HCI6_9ACTN</name>
<evidence type="ECO:0000259" key="1">
    <source>
        <dbReference type="PROSITE" id="PS51384"/>
    </source>
</evidence>
<dbReference type="PANTHER" id="PTHR30157:SF0">
    <property type="entry name" value="NADPH-DEPENDENT FERRIC-CHELATE REDUCTASE"/>
    <property type="match status" value="1"/>
</dbReference>
<dbReference type="RefSeq" id="WP_111862801.1">
    <property type="nucleotide sequence ID" value="NZ_QLYX01000001.1"/>
</dbReference>
<dbReference type="Gene3D" id="2.40.30.10">
    <property type="entry name" value="Translation factors"/>
    <property type="match status" value="1"/>
</dbReference>
<dbReference type="PROSITE" id="PS51384">
    <property type="entry name" value="FAD_FR"/>
    <property type="match status" value="1"/>
</dbReference>
<dbReference type="PANTHER" id="PTHR30157">
    <property type="entry name" value="FERRIC REDUCTASE, NADPH-DEPENDENT"/>
    <property type="match status" value="1"/>
</dbReference>
<feature type="domain" description="FAD-binding FR-type" evidence="1">
    <location>
        <begin position="26"/>
        <end position="153"/>
    </location>
</feature>
<dbReference type="InterPro" id="IPR017927">
    <property type="entry name" value="FAD-bd_FR_type"/>
</dbReference>
<dbReference type="OrthoDB" id="3211041at2"/>
<proteinExistence type="predicted"/>
<dbReference type="Gene3D" id="3.40.50.80">
    <property type="entry name" value="Nucleotide-binding domain of ferredoxin-NADP reductase (FNR) module"/>
    <property type="match status" value="1"/>
</dbReference>
<dbReference type="EMBL" id="QLYX01000001">
    <property type="protein sequence ID" value="RAY16749.1"/>
    <property type="molecule type" value="Genomic_DNA"/>
</dbReference>
<evidence type="ECO:0000313" key="2">
    <source>
        <dbReference type="EMBL" id="RAY16749.1"/>
    </source>
</evidence>